<dbReference type="Proteomes" id="UP001066276">
    <property type="component" value="Chromosome 2_1"/>
</dbReference>
<name>A0AAV7VI90_PLEWA</name>
<accession>A0AAV7VI90</accession>
<dbReference type="EMBL" id="JANPWB010000003">
    <property type="protein sequence ID" value="KAJ1201058.1"/>
    <property type="molecule type" value="Genomic_DNA"/>
</dbReference>
<comment type="caution">
    <text evidence="1">The sequence shown here is derived from an EMBL/GenBank/DDBJ whole genome shotgun (WGS) entry which is preliminary data.</text>
</comment>
<evidence type="ECO:0000313" key="2">
    <source>
        <dbReference type="Proteomes" id="UP001066276"/>
    </source>
</evidence>
<organism evidence="1 2">
    <name type="scientific">Pleurodeles waltl</name>
    <name type="common">Iberian ribbed newt</name>
    <dbReference type="NCBI Taxonomy" id="8319"/>
    <lineage>
        <taxon>Eukaryota</taxon>
        <taxon>Metazoa</taxon>
        <taxon>Chordata</taxon>
        <taxon>Craniata</taxon>
        <taxon>Vertebrata</taxon>
        <taxon>Euteleostomi</taxon>
        <taxon>Amphibia</taxon>
        <taxon>Batrachia</taxon>
        <taxon>Caudata</taxon>
        <taxon>Salamandroidea</taxon>
        <taxon>Salamandridae</taxon>
        <taxon>Pleurodelinae</taxon>
        <taxon>Pleurodeles</taxon>
    </lineage>
</organism>
<proteinExistence type="predicted"/>
<keyword evidence="2" id="KW-1185">Reference proteome</keyword>
<dbReference type="AlphaFoldDB" id="A0AAV7VI90"/>
<evidence type="ECO:0000313" key="1">
    <source>
        <dbReference type="EMBL" id="KAJ1201058.1"/>
    </source>
</evidence>
<sequence length="139" mass="15063">MPPLPQVSRSNSQQQVTTRVDTYIHSARAASHLEATVSRRPVTTHADTKPVQVPFFILGGHRFLKHSNHSPVVWFSGADYRCPTAGPQVSVLYNLVVPLRSQALVRCPRGLGSSHSPVGDALVFPSSSDPRGCSAIQLL</sequence>
<gene>
    <name evidence="1" type="ORF">NDU88_004874</name>
</gene>
<reference evidence="1" key="1">
    <citation type="journal article" date="2022" name="bioRxiv">
        <title>Sequencing and chromosome-scale assembly of the giantPleurodeles waltlgenome.</title>
        <authorList>
            <person name="Brown T."/>
            <person name="Elewa A."/>
            <person name="Iarovenko S."/>
            <person name="Subramanian E."/>
            <person name="Araus A.J."/>
            <person name="Petzold A."/>
            <person name="Susuki M."/>
            <person name="Suzuki K.-i.T."/>
            <person name="Hayashi T."/>
            <person name="Toyoda A."/>
            <person name="Oliveira C."/>
            <person name="Osipova E."/>
            <person name="Leigh N.D."/>
            <person name="Simon A."/>
            <person name="Yun M.H."/>
        </authorList>
    </citation>
    <scope>NUCLEOTIDE SEQUENCE</scope>
    <source>
        <strain evidence="1">20211129_DDA</strain>
        <tissue evidence="1">Liver</tissue>
    </source>
</reference>
<protein>
    <submittedName>
        <fullName evidence="1">Uncharacterized protein</fullName>
    </submittedName>
</protein>